<dbReference type="GO" id="GO:0016925">
    <property type="term" value="P:protein sumoylation"/>
    <property type="evidence" value="ECO:0007669"/>
    <property type="project" value="TreeGrafter"/>
</dbReference>
<evidence type="ECO:0000256" key="8">
    <source>
        <dbReference type="PROSITE-ProRule" id="PRU00452"/>
    </source>
</evidence>
<feature type="region of interest" description="Disordered" evidence="9">
    <location>
        <begin position="420"/>
        <end position="439"/>
    </location>
</feature>
<evidence type="ECO:0000313" key="12">
    <source>
        <dbReference type="EMBL" id="KAF9157026.1"/>
    </source>
</evidence>
<feature type="compositionally biased region" description="Polar residues" evidence="9">
    <location>
        <begin position="747"/>
        <end position="762"/>
    </location>
</feature>
<evidence type="ECO:0000256" key="3">
    <source>
        <dbReference type="ARBA" id="ARBA00022679"/>
    </source>
</evidence>
<sequence>MEDLSTITGRIIPALLVTQLKLLIKSLNENIRPSPQLKLGGNKSELIQRLVAFITHHHQLGDQVAIRQIRHCIAAFNQGEVSTIATPSVALQHPHGSSSSSSSSGYRIHSGNMLTSKPTSTPVQQSQMGVRPQVPHYMTMARSGVPENKIVFKSSPFYKDIQVLSPARLCIEAKEQRTMSVTLPFTVAPMLSVQLRREPEYQIMVFCTSVEGAANPPALMEFPHVCEIKISGRVLEANLRGMKNKPGTVSPANITRLCRLDPAEYNKVEFIYANSPKRYYASVNLVKKSSVATIVAEIERGKFLSKEQMLRILEDRNKDDDIMATSSTLSLKCPLGFQRITVPIRSSYCQHLQCFDAYTFFNLNEQTPTWTCPVCSRMMHSWEEIVVDGYFKDLLNSTPESLESITVQADGSWELPSASAKSGQVIAPSPKKKAAPTDGSVFIIDEDDDEDEAPAAAPITPVKPAKPAIEVIDLISDSEEEGDEEPTTQAAVTTTVSTSTAVDPDGDSSMQEAANSLQNMAHATPGPSAAVKTEDLERPAPVENETVPTAPEAPSVIGSASRSPVASSEASPVISNRMIQTEPVLPQRTGSPAAARTPPVWENSEEMFMNALLNPRKRRQLDDALDNQNINNMSYENRQRMARLDIRSNGSSDRGSSSAMPSPDVIRRSTSSPTPVPSFHELDRRSAGDYHSDYDDATQRTRRDHILSRVAAMPYYENGNADSRIPVTSSHQSYAPIHRSPQHRQSHNSQGSFGRNSRSATKSPPLHHGYNVTSHPHHHHTSHHAAQQHYHPHHRSTNSPGPDYYSSSSRPLSGGHRSTEAALMSRSSSVGMSRQSSNLTSLPPYGGSSTAWSPTESGHLNGGSFSPVGSGDRGGHGWGPEHGSTGHLSGNVHLNHSNSPRRISGDEVRGTGAASPSSGHFSHAHSHHIPPTSSSSSSQHYPSFQSHSQSMQHHQRHRSADDRWDDQNGGSIKSGGGAHYRADYNTNGDEGRGIGGYSHGIHSHSQPPPHPQQQHQHHYQHQSQQQQHQHHPSHHVYSSSQGNGGLSSSGGSGGYMDDRRRSDGEGGGMHVSSSSARDDEAPIFPNGIRGARAR</sequence>
<organism evidence="12 13">
    <name type="scientific">Linnemannia schmuckeri</name>
    <dbReference type="NCBI Taxonomy" id="64567"/>
    <lineage>
        <taxon>Eukaryota</taxon>
        <taxon>Fungi</taxon>
        <taxon>Fungi incertae sedis</taxon>
        <taxon>Mucoromycota</taxon>
        <taxon>Mortierellomycotina</taxon>
        <taxon>Mortierellomycetes</taxon>
        <taxon>Mortierellales</taxon>
        <taxon>Mortierellaceae</taxon>
        <taxon>Linnemannia</taxon>
    </lineage>
</organism>
<dbReference type="GO" id="GO:0061665">
    <property type="term" value="F:SUMO ligase activity"/>
    <property type="evidence" value="ECO:0007669"/>
    <property type="project" value="TreeGrafter"/>
</dbReference>
<evidence type="ECO:0000256" key="6">
    <source>
        <dbReference type="ARBA" id="ARBA00022786"/>
    </source>
</evidence>
<feature type="compositionally biased region" description="Low complexity" evidence="9">
    <location>
        <begin position="824"/>
        <end position="837"/>
    </location>
</feature>
<feature type="region of interest" description="Disordered" evidence="9">
    <location>
        <begin position="539"/>
        <end position="602"/>
    </location>
</feature>
<evidence type="ECO:0000256" key="5">
    <source>
        <dbReference type="ARBA" id="ARBA00022771"/>
    </source>
</evidence>
<feature type="compositionally biased region" description="Polar residues" evidence="9">
    <location>
        <begin position="797"/>
        <end position="811"/>
    </location>
</feature>
<dbReference type="PANTHER" id="PTHR10782:SF4">
    <property type="entry name" value="TONALLI, ISOFORM E"/>
    <property type="match status" value="1"/>
</dbReference>
<feature type="compositionally biased region" description="Low complexity" evidence="9">
    <location>
        <begin position="487"/>
        <end position="502"/>
    </location>
</feature>
<dbReference type="InterPro" id="IPR004181">
    <property type="entry name" value="Znf_MIZ"/>
</dbReference>
<dbReference type="PROSITE" id="PS51044">
    <property type="entry name" value="ZF_SP_RING"/>
    <property type="match status" value="1"/>
</dbReference>
<evidence type="ECO:0000256" key="2">
    <source>
        <dbReference type="ARBA" id="ARBA00005383"/>
    </source>
</evidence>
<dbReference type="PANTHER" id="PTHR10782">
    <property type="entry name" value="ZINC FINGER MIZ DOMAIN-CONTAINING PROTEIN"/>
    <property type="match status" value="1"/>
</dbReference>
<feature type="compositionally biased region" description="Polar residues" evidence="9">
    <location>
        <begin position="847"/>
        <end position="858"/>
    </location>
</feature>
<dbReference type="Proteomes" id="UP000748756">
    <property type="component" value="Unassembled WGS sequence"/>
</dbReference>
<comment type="caution">
    <text evidence="12">The sequence shown here is derived from an EMBL/GenBank/DDBJ whole genome shotgun (WGS) entry which is preliminary data.</text>
</comment>
<proteinExistence type="inferred from homology"/>
<feature type="region of interest" description="Disordered" evidence="9">
    <location>
        <begin position="478"/>
        <end position="512"/>
    </location>
</feature>
<gene>
    <name evidence="12" type="primary">SIZ1_2</name>
    <name evidence="12" type="ORF">BG015_007552</name>
</gene>
<evidence type="ECO:0000256" key="9">
    <source>
        <dbReference type="SAM" id="MobiDB-lite"/>
    </source>
</evidence>
<dbReference type="InterPro" id="IPR023321">
    <property type="entry name" value="PINIT"/>
</dbReference>
<dbReference type="InterPro" id="IPR038654">
    <property type="entry name" value="PINIT_sf"/>
</dbReference>
<evidence type="ECO:0000256" key="1">
    <source>
        <dbReference type="ARBA" id="ARBA00004718"/>
    </source>
</evidence>
<feature type="compositionally biased region" description="Low complexity" evidence="9">
    <location>
        <begin position="647"/>
        <end position="658"/>
    </location>
</feature>
<dbReference type="GO" id="GO:0016874">
    <property type="term" value="F:ligase activity"/>
    <property type="evidence" value="ECO:0007669"/>
    <property type="project" value="UniProtKB-KW"/>
</dbReference>
<evidence type="ECO:0000256" key="7">
    <source>
        <dbReference type="ARBA" id="ARBA00022833"/>
    </source>
</evidence>
<name>A0A9P5S9Z0_9FUNG</name>
<feature type="compositionally biased region" description="Gly residues" evidence="9">
    <location>
        <begin position="1042"/>
        <end position="1054"/>
    </location>
</feature>
<dbReference type="InterPro" id="IPR013083">
    <property type="entry name" value="Znf_RING/FYVE/PHD"/>
</dbReference>
<comment type="pathway">
    <text evidence="1">Protein modification; protein sumoylation.</text>
</comment>
<evidence type="ECO:0000259" key="11">
    <source>
        <dbReference type="PROSITE" id="PS51466"/>
    </source>
</evidence>
<keyword evidence="13" id="KW-1185">Reference proteome</keyword>
<keyword evidence="7" id="KW-0862">Zinc</keyword>
<dbReference type="OrthoDB" id="28127at2759"/>
<feature type="region of interest" description="Disordered" evidence="9">
    <location>
        <begin position="647"/>
        <end position="702"/>
    </location>
</feature>
<dbReference type="AlphaFoldDB" id="A0A9P5S9Z0"/>
<feature type="region of interest" description="Disordered" evidence="9">
    <location>
        <begin position="719"/>
        <end position="1094"/>
    </location>
</feature>
<dbReference type="EMBL" id="JAAAUQ010000004">
    <property type="protein sequence ID" value="KAF9157026.1"/>
    <property type="molecule type" value="Genomic_DNA"/>
</dbReference>
<accession>A0A9P5S9Z0</accession>
<dbReference type="Pfam" id="PF14324">
    <property type="entry name" value="PINIT"/>
    <property type="match status" value="1"/>
</dbReference>
<evidence type="ECO:0000259" key="10">
    <source>
        <dbReference type="PROSITE" id="PS51044"/>
    </source>
</evidence>
<dbReference type="Gene3D" id="3.30.40.10">
    <property type="entry name" value="Zinc/RING finger domain, C3HC4 (zinc finger)"/>
    <property type="match status" value="1"/>
</dbReference>
<dbReference type="GO" id="GO:0008270">
    <property type="term" value="F:zinc ion binding"/>
    <property type="evidence" value="ECO:0007669"/>
    <property type="project" value="UniProtKB-KW"/>
</dbReference>
<dbReference type="Gene3D" id="2.60.120.780">
    <property type="entry name" value="PINIT domain"/>
    <property type="match status" value="1"/>
</dbReference>
<feature type="domain" description="SP-RING-type" evidence="10">
    <location>
        <begin position="318"/>
        <end position="400"/>
    </location>
</feature>
<keyword evidence="12" id="KW-0436">Ligase</keyword>
<feature type="region of interest" description="Disordered" evidence="9">
    <location>
        <begin position="90"/>
        <end position="110"/>
    </location>
</feature>
<keyword evidence="6" id="KW-0833">Ubl conjugation pathway</keyword>
<feature type="domain" description="PINIT" evidence="11">
    <location>
        <begin position="138"/>
        <end position="289"/>
    </location>
</feature>
<evidence type="ECO:0000313" key="13">
    <source>
        <dbReference type="Proteomes" id="UP000748756"/>
    </source>
</evidence>
<dbReference type="GO" id="GO:0000785">
    <property type="term" value="C:chromatin"/>
    <property type="evidence" value="ECO:0007669"/>
    <property type="project" value="TreeGrafter"/>
</dbReference>
<keyword evidence="4" id="KW-0479">Metal-binding</keyword>
<feature type="non-terminal residue" evidence="12">
    <location>
        <position position="1"/>
    </location>
</feature>
<dbReference type="Pfam" id="PF02891">
    <property type="entry name" value="zf-MIZ"/>
    <property type="match status" value="1"/>
</dbReference>
<feature type="compositionally biased region" description="Basic and acidic residues" evidence="9">
    <location>
        <begin position="680"/>
        <end position="702"/>
    </location>
</feature>
<feature type="compositionally biased region" description="Polar residues" evidence="9">
    <location>
        <begin position="558"/>
        <end position="579"/>
    </location>
</feature>
<dbReference type="PROSITE" id="PS51466">
    <property type="entry name" value="PINIT"/>
    <property type="match status" value="1"/>
</dbReference>
<keyword evidence="3" id="KW-0808">Transferase</keyword>
<comment type="similarity">
    <text evidence="2">Belongs to the PIAS family.</text>
</comment>
<evidence type="ECO:0000256" key="4">
    <source>
        <dbReference type="ARBA" id="ARBA00022723"/>
    </source>
</evidence>
<feature type="compositionally biased region" description="Low complexity" evidence="9">
    <location>
        <begin position="929"/>
        <end position="952"/>
    </location>
</feature>
<reference evidence="12" key="1">
    <citation type="journal article" date="2020" name="Fungal Divers.">
        <title>Resolving the Mortierellaceae phylogeny through synthesis of multi-gene phylogenetics and phylogenomics.</title>
        <authorList>
            <person name="Vandepol N."/>
            <person name="Liber J."/>
            <person name="Desiro A."/>
            <person name="Na H."/>
            <person name="Kennedy M."/>
            <person name="Barry K."/>
            <person name="Grigoriev I.V."/>
            <person name="Miller A.N."/>
            <person name="O'Donnell K."/>
            <person name="Stajich J.E."/>
            <person name="Bonito G."/>
        </authorList>
    </citation>
    <scope>NUCLEOTIDE SEQUENCE</scope>
    <source>
        <strain evidence="12">NRRL 6426</strain>
    </source>
</reference>
<keyword evidence="5 8" id="KW-0863">Zinc-finger</keyword>
<feature type="compositionally biased region" description="Polar residues" evidence="9">
    <location>
        <begin position="886"/>
        <end position="901"/>
    </location>
</feature>
<protein>
    <submittedName>
        <fullName evidence="12">SUMO ligase siz1</fullName>
    </submittedName>
</protein>